<dbReference type="GO" id="GO:0000785">
    <property type="term" value="C:chromatin"/>
    <property type="evidence" value="ECO:0007669"/>
    <property type="project" value="TreeGrafter"/>
</dbReference>
<accession>A0AAN8PZB7</accession>
<dbReference type="PANTHER" id="PTHR16081">
    <property type="entry name" value="VERTNIN"/>
    <property type="match status" value="1"/>
</dbReference>
<gene>
    <name evidence="4" type="ORF">SNE40_002565</name>
</gene>
<dbReference type="GO" id="GO:0006357">
    <property type="term" value="P:regulation of transcription by RNA polymerase II"/>
    <property type="evidence" value="ECO:0007669"/>
    <property type="project" value="TreeGrafter"/>
</dbReference>
<reference evidence="4 5" key="1">
    <citation type="submission" date="2024-01" db="EMBL/GenBank/DDBJ databases">
        <title>The genome of the rayed Mediterranean limpet Patella caerulea (Linnaeus, 1758).</title>
        <authorList>
            <person name="Anh-Thu Weber A."/>
            <person name="Halstead-Nussloch G."/>
        </authorList>
    </citation>
    <scope>NUCLEOTIDE SEQUENCE [LARGE SCALE GENOMIC DNA]</scope>
    <source>
        <strain evidence="4">AATW-2023a</strain>
        <tissue evidence="4">Whole specimen</tissue>
    </source>
</reference>
<name>A0AAN8PZB7_PATCE</name>
<feature type="compositionally biased region" description="Basic and acidic residues" evidence="3">
    <location>
        <begin position="231"/>
        <end position="244"/>
    </location>
</feature>
<dbReference type="InterPro" id="IPR047273">
    <property type="entry name" value="VRTN_OTU_dom"/>
</dbReference>
<comment type="similarity">
    <text evidence="1">Belongs to the vertnin family.</text>
</comment>
<evidence type="ECO:0000256" key="1">
    <source>
        <dbReference type="ARBA" id="ARBA00007290"/>
    </source>
</evidence>
<dbReference type="CDD" id="cd22791">
    <property type="entry name" value="OTU_VRTN"/>
    <property type="match status" value="1"/>
</dbReference>
<keyword evidence="5" id="KW-1185">Reference proteome</keyword>
<evidence type="ECO:0000256" key="2">
    <source>
        <dbReference type="ARBA" id="ARBA00020188"/>
    </source>
</evidence>
<dbReference type="AlphaFoldDB" id="A0AAN8PZB7"/>
<protein>
    <recommendedName>
        <fullName evidence="2">Vertnin</fullName>
    </recommendedName>
</protein>
<evidence type="ECO:0000313" key="4">
    <source>
        <dbReference type="EMBL" id="KAK6190773.1"/>
    </source>
</evidence>
<dbReference type="Proteomes" id="UP001347796">
    <property type="component" value="Unassembled WGS sequence"/>
</dbReference>
<proteinExistence type="inferred from homology"/>
<evidence type="ECO:0000256" key="3">
    <source>
        <dbReference type="SAM" id="MobiDB-lite"/>
    </source>
</evidence>
<comment type="caution">
    <text evidence="4">The sequence shown here is derived from an EMBL/GenBank/DDBJ whole genome shotgun (WGS) entry which is preliminary data.</text>
</comment>
<sequence length="378" mass="43375">MDTGIQIDEIALDYCPHDTYGPSILYPVKVLGDGNYLPYSGSVLAFGHPNRVTEMRVRIIVEQTVHEDYYLKEENLTKGLQHNGEDLKLKTSFAMYSDQYVGGALGDEAIQEVYQKEIMNITRDRSEMGIWQVVAMATVLKRPLYSVHPKLGNANVRKHLHRLIVPRIVEFHCPVNVLWTTTRNDMIPRNRQPNHFVPLLPIEEGRGVVIQSEASCRVDKENEAEIEETEPEKVGEGTSAVDKEHEAELDVTETEKMEETLFSNENELDNNKVNFKTKTYQMKELKKENMSKKEEIENPVNLAENQGRLSENAFFEESLETLLGKYVIVLYAGLPFPGLVVDTEVEQVFVHCMHRAGRNINAYSFFWPKMVDVDWYGF</sequence>
<dbReference type="PANTHER" id="PTHR16081:SF0">
    <property type="entry name" value="VERTNIN"/>
    <property type="match status" value="1"/>
</dbReference>
<dbReference type="InterPro" id="IPR038822">
    <property type="entry name" value="Vertnin-like"/>
</dbReference>
<evidence type="ECO:0000313" key="5">
    <source>
        <dbReference type="Proteomes" id="UP001347796"/>
    </source>
</evidence>
<organism evidence="4 5">
    <name type="scientific">Patella caerulea</name>
    <name type="common">Rayed Mediterranean limpet</name>
    <dbReference type="NCBI Taxonomy" id="87958"/>
    <lineage>
        <taxon>Eukaryota</taxon>
        <taxon>Metazoa</taxon>
        <taxon>Spiralia</taxon>
        <taxon>Lophotrochozoa</taxon>
        <taxon>Mollusca</taxon>
        <taxon>Gastropoda</taxon>
        <taxon>Patellogastropoda</taxon>
        <taxon>Patelloidea</taxon>
        <taxon>Patellidae</taxon>
        <taxon>Patella</taxon>
    </lineage>
</organism>
<feature type="region of interest" description="Disordered" evidence="3">
    <location>
        <begin position="220"/>
        <end position="244"/>
    </location>
</feature>
<dbReference type="EMBL" id="JAZGQO010000002">
    <property type="protein sequence ID" value="KAK6190773.1"/>
    <property type="molecule type" value="Genomic_DNA"/>
</dbReference>